<feature type="binding site" evidence="8">
    <location>
        <position position="35"/>
    </location>
    <ligand>
        <name>3-phosphoshikimate</name>
        <dbReference type="ChEBI" id="CHEBI:145989"/>
    </ligand>
</feature>
<feature type="binding site" evidence="8">
    <location>
        <position position="178"/>
    </location>
    <ligand>
        <name>3-phosphoshikimate</name>
        <dbReference type="ChEBI" id="CHEBI:145989"/>
    </ligand>
</feature>
<comment type="subunit">
    <text evidence="8">Monomer.</text>
</comment>
<dbReference type="GO" id="GO:0009073">
    <property type="term" value="P:aromatic amino acid family biosynthetic process"/>
    <property type="evidence" value="ECO:0007669"/>
    <property type="project" value="UniProtKB-KW"/>
</dbReference>
<sequence>MPPHPASTATLDADWPAPYADGPLDATVAVPGSKSLTNRYLVLAALAGDESLLRRPLRSRDTLLMAAALRSVGTDVTDVGDDWLVRPGALHGPAEIDCGLAGTVMRFMPPVAALAQGQVSFDGDEHARVRPMGPVLQALRTLGVQIEDGGTSSLPFTVHGTGRVAGGKIVMDASASSQFVSALLLVGARFDQGLTVVHEGKPLPSQPHIDMTVEALRDSGVVVDDGDANTWVVEPSEIHSLDVEVEPDLSNAAPFVAAALVAGGTVRVPAWPQFTTQAGDAIRDILDAMGADVSLGRDGLTVSGTGEVNGLDVDLHDVGELTPVVAAVAALATSSSQLRGIAHLRGHETDRLAAIRTELTRLGGDCDETEDGLIIRPRPLHGELVRTYGDHRMAMAAAVLGLRVPGIVIENVATTGKTLPDFTGRWSALLGRA</sequence>
<keyword evidence="5 8" id="KW-0808">Transferase</keyword>
<organism evidence="10 11">
    <name type="scientific">Luteipulveratus mongoliensis</name>
    <dbReference type="NCBI Taxonomy" id="571913"/>
    <lineage>
        <taxon>Bacteria</taxon>
        <taxon>Bacillati</taxon>
        <taxon>Actinomycetota</taxon>
        <taxon>Actinomycetes</taxon>
        <taxon>Micrococcales</taxon>
        <taxon>Dermacoccaceae</taxon>
        <taxon>Luteipulveratus</taxon>
    </lineage>
</organism>
<dbReference type="GO" id="GO:0005737">
    <property type="term" value="C:cytoplasm"/>
    <property type="evidence" value="ECO:0007669"/>
    <property type="project" value="UniProtKB-SubCell"/>
</dbReference>
<dbReference type="FunFam" id="3.65.10.10:FF:000010">
    <property type="entry name" value="3-phosphoshikimate 1-carboxyvinyltransferase"/>
    <property type="match status" value="1"/>
</dbReference>
<feature type="binding site" evidence="8">
    <location>
        <position position="39"/>
    </location>
    <ligand>
        <name>3-phosphoshikimate</name>
        <dbReference type="ChEBI" id="CHEBI:145989"/>
    </ligand>
</feature>
<dbReference type="InterPro" id="IPR036968">
    <property type="entry name" value="Enolpyruvate_Tfrase_sf"/>
</dbReference>
<dbReference type="PATRIC" id="fig|571913.6.peg.4026"/>
<dbReference type="SUPFAM" id="SSF55205">
    <property type="entry name" value="EPT/RTPC-like"/>
    <property type="match status" value="1"/>
</dbReference>
<evidence type="ECO:0000256" key="6">
    <source>
        <dbReference type="ARBA" id="ARBA00023141"/>
    </source>
</evidence>
<feature type="binding site" evidence="8">
    <location>
        <position position="178"/>
    </location>
    <ligand>
        <name>phosphoenolpyruvate</name>
        <dbReference type="ChEBI" id="CHEBI:58702"/>
    </ligand>
</feature>
<evidence type="ECO:0000313" key="10">
    <source>
        <dbReference type="EMBL" id="AKU17577.1"/>
    </source>
</evidence>
<dbReference type="CDD" id="cd01556">
    <property type="entry name" value="EPSP_synthase"/>
    <property type="match status" value="1"/>
</dbReference>
<dbReference type="PIRSF" id="PIRSF000505">
    <property type="entry name" value="EPSPS"/>
    <property type="match status" value="1"/>
</dbReference>
<feature type="active site" description="Proton acceptor" evidence="8">
    <location>
        <position position="320"/>
    </location>
</feature>
<evidence type="ECO:0000256" key="4">
    <source>
        <dbReference type="ARBA" id="ARBA00022605"/>
    </source>
</evidence>
<comment type="pathway">
    <text evidence="1 8">Metabolic intermediate biosynthesis; chorismate biosynthesis; chorismate from D-erythrose 4-phosphate and phosphoenolpyruvate: step 6/7.</text>
</comment>
<feature type="domain" description="Enolpyruvate transferase" evidence="9">
    <location>
        <begin position="22"/>
        <end position="424"/>
    </location>
</feature>
<dbReference type="RefSeq" id="WP_052594336.1">
    <property type="nucleotide sequence ID" value="NZ_CP011112.1"/>
</dbReference>
<evidence type="ECO:0000256" key="7">
    <source>
        <dbReference type="ARBA" id="ARBA00044633"/>
    </source>
</evidence>
<dbReference type="KEGG" id="lmoi:VV02_19880"/>
<comment type="subcellular location">
    <subcellularLocation>
        <location evidence="8">Cytoplasm</location>
    </subcellularLocation>
</comment>
<comment type="similarity">
    <text evidence="2 8">Belongs to the EPSP synthase family.</text>
</comment>
<protein>
    <recommendedName>
        <fullName evidence="8">3-phosphoshikimate 1-carboxyvinyltransferase</fullName>
        <ecNumber evidence="8">2.5.1.19</ecNumber>
    </recommendedName>
    <alternativeName>
        <fullName evidence="8">5-enolpyruvylshikimate-3-phosphate synthase</fullName>
        <shortName evidence="8">EPSP synthase</shortName>
        <shortName evidence="8">EPSPS</shortName>
    </alternativeName>
</protein>
<gene>
    <name evidence="8" type="primary">aroA</name>
    <name evidence="10" type="ORF">VV02_19880</name>
</gene>
<comment type="function">
    <text evidence="8">Catalyzes the transfer of the enolpyruvyl moiety of phosphoenolpyruvate (PEP) to the 5-hydroxyl of shikimate-3-phosphate (S3P) to produce enolpyruvyl shikimate-3-phosphate and inorganic phosphate.</text>
</comment>
<feature type="binding site" evidence="8">
    <location>
        <position position="320"/>
    </location>
    <ligand>
        <name>3-phosphoshikimate</name>
        <dbReference type="ChEBI" id="CHEBI:145989"/>
    </ligand>
</feature>
<dbReference type="HAMAP" id="MF_00210">
    <property type="entry name" value="EPSP_synth"/>
    <property type="match status" value="1"/>
</dbReference>
<feature type="binding site" evidence="8">
    <location>
        <position position="205"/>
    </location>
    <ligand>
        <name>3-phosphoshikimate</name>
        <dbReference type="ChEBI" id="CHEBI:145989"/>
    </ligand>
</feature>
<dbReference type="OrthoDB" id="9809920at2"/>
<comment type="catalytic activity">
    <reaction evidence="7">
        <text>3-phosphoshikimate + phosphoenolpyruvate = 5-O-(1-carboxyvinyl)-3-phosphoshikimate + phosphate</text>
        <dbReference type="Rhea" id="RHEA:21256"/>
        <dbReference type="ChEBI" id="CHEBI:43474"/>
        <dbReference type="ChEBI" id="CHEBI:57701"/>
        <dbReference type="ChEBI" id="CHEBI:58702"/>
        <dbReference type="ChEBI" id="CHEBI:145989"/>
        <dbReference type="EC" id="2.5.1.19"/>
    </reaction>
    <physiologicalReaction direction="left-to-right" evidence="7">
        <dbReference type="Rhea" id="RHEA:21257"/>
    </physiologicalReaction>
</comment>
<dbReference type="PANTHER" id="PTHR21090">
    <property type="entry name" value="AROM/DEHYDROQUINATE SYNTHASE"/>
    <property type="match status" value="1"/>
</dbReference>
<feature type="binding site" evidence="8">
    <location>
        <position position="34"/>
    </location>
    <ligand>
        <name>3-phosphoshikimate</name>
        <dbReference type="ChEBI" id="CHEBI:145989"/>
    </ligand>
</feature>
<dbReference type="EC" id="2.5.1.19" evidence="8"/>
<evidence type="ECO:0000256" key="2">
    <source>
        <dbReference type="ARBA" id="ARBA00009948"/>
    </source>
</evidence>
<dbReference type="GO" id="GO:0003866">
    <property type="term" value="F:3-phosphoshikimate 1-carboxyvinyltransferase activity"/>
    <property type="evidence" value="ECO:0007669"/>
    <property type="project" value="UniProtKB-UniRule"/>
</dbReference>
<keyword evidence="4 8" id="KW-0028">Amino-acid biosynthesis</keyword>
<dbReference type="AlphaFoldDB" id="A0A0K1JLI3"/>
<feature type="binding site" evidence="8">
    <location>
        <position position="34"/>
    </location>
    <ligand>
        <name>phosphoenolpyruvate</name>
        <dbReference type="ChEBI" id="CHEBI:58702"/>
    </ligand>
</feature>
<feature type="binding site" evidence="8">
    <location>
        <position position="392"/>
    </location>
    <ligand>
        <name>phosphoenolpyruvate</name>
        <dbReference type="ChEBI" id="CHEBI:58702"/>
    </ligand>
</feature>
<dbReference type="GO" id="GO:0009423">
    <property type="term" value="P:chorismate biosynthetic process"/>
    <property type="evidence" value="ECO:0007669"/>
    <property type="project" value="UniProtKB-UniRule"/>
</dbReference>
<evidence type="ECO:0000256" key="5">
    <source>
        <dbReference type="ARBA" id="ARBA00022679"/>
    </source>
</evidence>
<feature type="binding site" evidence="8">
    <location>
        <position position="130"/>
    </location>
    <ligand>
        <name>phosphoenolpyruvate</name>
        <dbReference type="ChEBI" id="CHEBI:58702"/>
    </ligand>
</feature>
<dbReference type="FunFam" id="3.65.10.10:FF:000011">
    <property type="entry name" value="3-phosphoshikimate 1-carboxyvinyltransferase"/>
    <property type="match status" value="1"/>
</dbReference>
<dbReference type="NCBIfam" id="TIGR01356">
    <property type="entry name" value="aroA"/>
    <property type="match status" value="1"/>
</dbReference>
<dbReference type="Gene3D" id="3.65.10.10">
    <property type="entry name" value="Enolpyruvate transferase domain"/>
    <property type="match status" value="2"/>
</dbReference>
<dbReference type="InterPro" id="IPR001986">
    <property type="entry name" value="Enolpyruvate_Tfrase_dom"/>
</dbReference>
<dbReference type="InterPro" id="IPR013792">
    <property type="entry name" value="RNA3'P_cycl/enolpyr_Trfase_a/b"/>
</dbReference>
<dbReference type="PANTHER" id="PTHR21090:SF5">
    <property type="entry name" value="PENTAFUNCTIONAL AROM POLYPEPTIDE"/>
    <property type="match status" value="1"/>
</dbReference>
<feature type="binding site" evidence="8">
    <location>
        <position position="351"/>
    </location>
    <ligand>
        <name>phosphoenolpyruvate</name>
        <dbReference type="ChEBI" id="CHEBI:58702"/>
    </ligand>
</feature>
<dbReference type="UniPathway" id="UPA00053">
    <property type="reaction ID" value="UER00089"/>
</dbReference>
<name>A0A0K1JLI3_9MICO</name>
<evidence type="ECO:0000259" key="9">
    <source>
        <dbReference type="Pfam" id="PF00275"/>
    </source>
</evidence>
<dbReference type="InterPro" id="IPR023193">
    <property type="entry name" value="EPSP_synthase_CS"/>
</dbReference>
<evidence type="ECO:0000256" key="8">
    <source>
        <dbReference type="HAMAP-Rule" id="MF_00210"/>
    </source>
</evidence>
<accession>A0A0K1JLI3</accession>
<feature type="binding site" evidence="8">
    <location>
        <position position="102"/>
    </location>
    <ligand>
        <name>phosphoenolpyruvate</name>
        <dbReference type="ChEBI" id="CHEBI:58702"/>
    </ligand>
</feature>
<proteinExistence type="inferred from homology"/>
<feature type="binding site" evidence="8">
    <location>
        <position position="177"/>
    </location>
    <ligand>
        <name>3-phosphoshikimate</name>
        <dbReference type="ChEBI" id="CHEBI:145989"/>
    </ligand>
</feature>
<keyword evidence="3 8" id="KW-0963">Cytoplasm</keyword>
<dbReference type="PROSITE" id="PS00885">
    <property type="entry name" value="EPSP_SYNTHASE_2"/>
    <property type="match status" value="1"/>
</dbReference>
<dbReference type="InterPro" id="IPR006264">
    <property type="entry name" value="EPSP_synthase"/>
</dbReference>
<dbReference type="Proteomes" id="UP000066480">
    <property type="component" value="Chromosome"/>
</dbReference>
<feature type="binding site" evidence="8">
    <location>
        <position position="417"/>
    </location>
    <ligand>
        <name>phosphoenolpyruvate</name>
        <dbReference type="ChEBI" id="CHEBI:58702"/>
    </ligand>
</feature>
<dbReference type="STRING" id="571913.VV02_19880"/>
<reference evidence="10 11" key="1">
    <citation type="submission" date="2015-03" db="EMBL/GenBank/DDBJ databases">
        <title>Luteipulveratus halotolerans sp. nov., a novel actinobacterium (Dermacoccaceae) from Sarawak, Malaysia.</title>
        <authorList>
            <person name="Juboi H."/>
            <person name="Basik A."/>
            <person name="Shamsul S.S."/>
            <person name="Arnold P."/>
            <person name="Schmitt E.K."/>
            <person name="Sanglier J.-J."/>
            <person name="Yeo T."/>
        </authorList>
    </citation>
    <scope>NUCLEOTIDE SEQUENCE [LARGE SCALE GENOMIC DNA]</scope>
    <source>
        <strain evidence="10 11">MN07-A0370</strain>
    </source>
</reference>
<dbReference type="GO" id="GO:0008652">
    <property type="term" value="P:amino acid biosynthetic process"/>
    <property type="evidence" value="ECO:0007669"/>
    <property type="project" value="UniProtKB-KW"/>
</dbReference>
<dbReference type="Pfam" id="PF00275">
    <property type="entry name" value="EPSP_synthase"/>
    <property type="match status" value="1"/>
</dbReference>
<evidence type="ECO:0000256" key="1">
    <source>
        <dbReference type="ARBA" id="ARBA00004811"/>
    </source>
</evidence>
<evidence type="ECO:0000256" key="3">
    <source>
        <dbReference type="ARBA" id="ARBA00022490"/>
    </source>
</evidence>
<feature type="binding site" evidence="8">
    <location>
        <position position="176"/>
    </location>
    <ligand>
        <name>3-phosphoshikimate</name>
        <dbReference type="ChEBI" id="CHEBI:145989"/>
    </ligand>
</feature>
<dbReference type="PROSITE" id="PS00104">
    <property type="entry name" value="EPSP_SYNTHASE_1"/>
    <property type="match status" value="1"/>
</dbReference>
<dbReference type="EMBL" id="CP011112">
    <property type="protein sequence ID" value="AKU17577.1"/>
    <property type="molecule type" value="Genomic_DNA"/>
</dbReference>
<feature type="binding site" evidence="8">
    <location>
        <position position="347"/>
    </location>
    <ligand>
        <name>3-phosphoshikimate</name>
        <dbReference type="ChEBI" id="CHEBI:145989"/>
    </ligand>
</feature>
<comment type="caution">
    <text evidence="8">Lacks conserved residue(s) required for the propagation of feature annotation.</text>
</comment>
<keyword evidence="11" id="KW-1185">Reference proteome</keyword>
<evidence type="ECO:0000313" key="11">
    <source>
        <dbReference type="Proteomes" id="UP000066480"/>
    </source>
</evidence>
<keyword evidence="6 8" id="KW-0057">Aromatic amino acid biosynthesis</keyword>